<organism evidence="1 2">
    <name type="scientific">Kangiella spongicola</name>
    <dbReference type="NCBI Taxonomy" id="796379"/>
    <lineage>
        <taxon>Bacteria</taxon>
        <taxon>Pseudomonadati</taxon>
        <taxon>Pseudomonadota</taxon>
        <taxon>Gammaproteobacteria</taxon>
        <taxon>Kangiellales</taxon>
        <taxon>Kangiellaceae</taxon>
        <taxon>Kangiella</taxon>
    </lineage>
</organism>
<accession>A0A318D704</accession>
<comment type="caution">
    <text evidence="1">The sequence shown here is derived from an EMBL/GenBank/DDBJ whole genome shotgun (WGS) entry which is preliminary data.</text>
</comment>
<dbReference type="Pfam" id="PF01042">
    <property type="entry name" value="Ribonuc_L-PSP"/>
    <property type="match status" value="1"/>
</dbReference>
<dbReference type="InterPro" id="IPR035959">
    <property type="entry name" value="RutC-like_sf"/>
</dbReference>
<proteinExistence type="predicted"/>
<sequence>MSEKIVSSKAPDPVGLYPHARRVGNLLFLSGVGPRQKGSKDIPGVTLDEDGNITDYCIETQCRSVFNNIRWILEESGSSWDQLVDVQVFLTNMKDDFKTYNKVYAEYFADNQPCRTTIEISSLPTPIAIELKCIATIGEKTSGEEKE</sequence>
<reference evidence="1 2" key="1">
    <citation type="submission" date="2018-05" db="EMBL/GenBank/DDBJ databases">
        <title>Kangiella spongicola genome sequence.</title>
        <authorList>
            <person name="Maclea K.S."/>
            <person name="Goen A.E."/>
            <person name="Kelley C."/>
            <person name="Underriner A."/>
            <person name="Silverwood T."/>
            <person name="Trachtenberg A.M."/>
        </authorList>
    </citation>
    <scope>NUCLEOTIDE SEQUENCE [LARGE SCALE GENOMIC DNA]</scope>
    <source>
        <strain evidence="1 2">ATCC BAA-2076</strain>
    </source>
</reference>
<evidence type="ECO:0000313" key="2">
    <source>
        <dbReference type="Proteomes" id="UP000247689"/>
    </source>
</evidence>
<name>A0A318D704_9GAMM</name>
<dbReference type="GO" id="GO:0005829">
    <property type="term" value="C:cytosol"/>
    <property type="evidence" value="ECO:0007669"/>
    <property type="project" value="TreeGrafter"/>
</dbReference>
<dbReference type="PANTHER" id="PTHR11803:SF48">
    <property type="entry name" value="2-AMINOMUCONATE DEAMINASE"/>
    <property type="match status" value="1"/>
</dbReference>
<dbReference type="SUPFAM" id="SSF55298">
    <property type="entry name" value="YjgF-like"/>
    <property type="match status" value="1"/>
</dbReference>
<dbReference type="Proteomes" id="UP000247689">
    <property type="component" value="Unassembled WGS sequence"/>
</dbReference>
<gene>
    <name evidence="1" type="ORF">DL796_05515</name>
</gene>
<dbReference type="AlphaFoldDB" id="A0A318D704"/>
<dbReference type="Gene3D" id="3.30.1330.40">
    <property type="entry name" value="RutC-like"/>
    <property type="match status" value="1"/>
</dbReference>
<keyword evidence="2" id="KW-1185">Reference proteome</keyword>
<dbReference type="RefSeq" id="WP_110200641.1">
    <property type="nucleotide sequence ID" value="NZ_QICH01000001.1"/>
</dbReference>
<protein>
    <submittedName>
        <fullName evidence="1">2-aminomuconate deaminase</fullName>
    </submittedName>
</protein>
<dbReference type="EMBL" id="QICH01000001">
    <property type="protein sequence ID" value="PXF64593.1"/>
    <property type="molecule type" value="Genomic_DNA"/>
</dbReference>
<dbReference type="InterPro" id="IPR006175">
    <property type="entry name" value="YjgF/YER057c/UK114"/>
</dbReference>
<dbReference type="CDD" id="cd00448">
    <property type="entry name" value="YjgF_YER057c_UK114_family"/>
    <property type="match status" value="1"/>
</dbReference>
<evidence type="ECO:0000313" key="1">
    <source>
        <dbReference type="EMBL" id="PXF64593.1"/>
    </source>
</evidence>
<dbReference type="GO" id="GO:0019239">
    <property type="term" value="F:deaminase activity"/>
    <property type="evidence" value="ECO:0007669"/>
    <property type="project" value="TreeGrafter"/>
</dbReference>
<dbReference type="PANTHER" id="PTHR11803">
    <property type="entry name" value="2-IMINOBUTANOATE/2-IMINOPROPANOATE DEAMINASE RIDA"/>
    <property type="match status" value="1"/>
</dbReference>
<dbReference type="OrthoDB" id="9803101at2"/>